<name>A0ABQ2CIT3_9GAMM</name>
<dbReference type="SUPFAM" id="SSF52833">
    <property type="entry name" value="Thioredoxin-like"/>
    <property type="match status" value="1"/>
</dbReference>
<evidence type="ECO:0000259" key="9">
    <source>
        <dbReference type="Pfam" id="PF13098"/>
    </source>
</evidence>
<keyword evidence="4 7" id="KW-0574">Periplasm</keyword>
<feature type="chain" id="PRO_5044962205" description="Thiol:disulfide interchange protein" evidence="7">
    <location>
        <begin position="21"/>
        <end position="239"/>
    </location>
</feature>
<evidence type="ECO:0000256" key="5">
    <source>
        <dbReference type="ARBA" id="ARBA00023157"/>
    </source>
</evidence>
<comment type="subcellular location">
    <subcellularLocation>
        <location evidence="1 7">Periplasm</location>
    </subcellularLocation>
</comment>
<comment type="caution">
    <text evidence="10">The sequence shown here is derived from an EMBL/GenBank/DDBJ whole genome shotgun (WGS) entry which is preliminary data.</text>
</comment>
<evidence type="ECO:0000256" key="3">
    <source>
        <dbReference type="ARBA" id="ARBA00022729"/>
    </source>
</evidence>
<dbReference type="SUPFAM" id="SSF54423">
    <property type="entry name" value="DsbC/DsbG N-terminal domain-like"/>
    <property type="match status" value="1"/>
</dbReference>
<organism evidence="10 11">
    <name type="scientific">Halopseudomonas pertucinogena</name>
    <dbReference type="NCBI Taxonomy" id="86175"/>
    <lineage>
        <taxon>Bacteria</taxon>
        <taxon>Pseudomonadati</taxon>
        <taxon>Pseudomonadota</taxon>
        <taxon>Gammaproteobacteria</taxon>
        <taxon>Pseudomonadales</taxon>
        <taxon>Pseudomonadaceae</taxon>
        <taxon>Halopseudomonas</taxon>
    </lineage>
</organism>
<evidence type="ECO:0000256" key="6">
    <source>
        <dbReference type="ARBA" id="ARBA00023284"/>
    </source>
</evidence>
<dbReference type="InterPro" id="IPR018950">
    <property type="entry name" value="DiS-bond_isomerase_DsbC/G_N"/>
</dbReference>
<dbReference type="InterPro" id="IPR009094">
    <property type="entry name" value="DiS-bond_isomerase_DsbC/G_N_sf"/>
</dbReference>
<dbReference type="EMBL" id="BMNN01000001">
    <property type="protein sequence ID" value="GGI89559.1"/>
    <property type="molecule type" value="Genomic_DNA"/>
</dbReference>
<dbReference type="Gene3D" id="3.10.450.70">
    <property type="entry name" value="Disulphide bond isomerase, DsbC/G, N-terminal"/>
    <property type="match status" value="1"/>
</dbReference>
<dbReference type="PANTHER" id="PTHR35272">
    <property type="entry name" value="THIOL:DISULFIDE INTERCHANGE PROTEIN DSBC-RELATED"/>
    <property type="match status" value="1"/>
</dbReference>
<proteinExistence type="inferred from homology"/>
<accession>A0ABQ2CIT3</accession>
<dbReference type="RefSeq" id="WP_188634774.1">
    <property type="nucleotide sequence ID" value="NZ_BMNN01000001.1"/>
</dbReference>
<keyword evidence="5" id="KW-1015">Disulfide bond</keyword>
<comment type="similarity">
    <text evidence="2 7">Belongs to the thioredoxin family. DsbC subfamily.</text>
</comment>
<evidence type="ECO:0000256" key="2">
    <source>
        <dbReference type="ARBA" id="ARBA00009813"/>
    </source>
</evidence>
<reference evidence="11" key="1">
    <citation type="journal article" date="2019" name="Int. J. Syst. Evol. Microbiol.">
        <title>The Global Catalogue of Microorganisms (GCM) 10K type strain sequencing project: providing services to taxonomists for standard genome sequencing and annotation.</title>
        <authorList>
            <consortium name="The Broad Institute Genomics Platform"/>
            <consortium name="The Broad Institute Genome Sequencing Center for Infectious Disease"/>
            <person name="Wu L."/>
            <person name="Ma J."/>
        </authorList>
    </citation>
    <scope>NUCLEOTIDE SEQUENCE [LARGE SCALE GENOMIC DNA]</scope>
    <source>
        <strain evidence="11">JCM 11590</strain>
    </source>
</reference>
<protein>
    <recommendedName>
        <fullName evidence="7">Thiol:disulfide interchange protein</fullName>
    </recommendedName>
</protein>
<dbReference type="Proteomes" id="UP000633263">
    <property type="component" value="Unassembled WGS sequence"/>
</dbReference>
<feature type="signal peptide" evidence="7">
    <location>
        <begin position="1"/>
        <end position="20"/>
    </location>
</feature>
<dbReference type="Gene3D" id="3.40.30.10">
    <property type="entry name" value="Glutaredoxin"/>
    <property type="match status" value="1"/>
</dbReference>
<dbReference type="InterPro" id="IPR051470">
    <property type="entry name" value="Thiol:disulfide_interchange"/>
</dbReference>
<feature type="domain" description="Disulphide bond isomerase DsbC/G N-terminal" evidence="8">
    <location>
        <begin position="23"/>
        <end position="88"/>
    </location>
</feature>
<evidence type="ECO:0000259" key="8">
    <source>
        <dbReference type="Pfam" id="PF10411"/>
    </source>
</evidence>
<evidence type="ECO:0000256" key="4">
    <source>
        <dbReference type="ARBA" id="ARBA00022764"/>
    </source>
</evidence>
<feature type="domain" description="Thioredoxin-like fold" evidence="9">
    <location>
        <begin position="115"/>
        <end position="233"/>
    </location>
</feature>
<dbReference type="InterPro" id="IPR012336">
    <property type="entry name" value="Thioredoxin-like_fold"/>
</dbReference>
<keyword evidence="11" id="KW-1185">Reference proteome</keyword>
<dbReference type="CDD" id="cd03020">
    <property type="entry name" value="DsbA_DsbC_DsbG"/>
    <property type="match status" value="1"/>
</dbReference>
<comment type="function">
    <text evidence="7">Required for disulfide bond formation in some periplasmic proteins. Acts by transferring its disulfide bond to other proteins and is reduced in the process.</text>
</comment>
<dbReference type="InterPro" id="IPR033954">
    <property type="entry name" value="DiS-bond_Isoase_DsbC/G"/>
</dbReference>
<sequence>MRLKHLVAGLFALCAVPAMGDVQQNIRQSLEVLKFPVPVSSVSESPIGGLYQIQLENGRVLYGTADGEYLVQGVMIAVNGGQLRNLTAEVEAKAIGEVISEIPLSELVVFAPEEPKTHVTVFTDVDCGFCRKLHEEVGQLNDLGIEVRYAAFPRGGMQSPTAATMKSIWCADDQQSAMTRAKQGKAVKPASCDDPVEQQLNLGAQVGVQGTPAIFLANGTLIPGYKPAAELAKEALANQ</sequence>
<dbReference type="Pfam" id="PF13098">
    <property type="entry name" value="Thioredoxin_2"/>
    <property type="match status" value="1"/>
</dbReference>
<dbReference type="Pfam" id="PF10411">
    <property type="entry name" value="DsbC_N"/>
    <property type="match status" value="1"/>
</dbReference>
<evidence type="ECO:0000256" key="1">
    <source>
        <dbReference type="ARBA" id="ARBA00004418"/>
    </source>
</evidence>
<gene>
    <name evidence="10" type="primary">dsbC</name>
    <name evidence="10" type="ORF">GCM10009083_02440</name>
</gene>
<dbReference type="PANTHER" id="PTHR35272:SF3">
    <property type="entry name" value="THIOL:DISULFIDE INTERCHANGE PROTEIN DSBC"/>
    <property type="match status" value="1"/>
</dbReference>
<evidence type="ECO:0000313" key="11">
    <source>
        <dbReference type="Proteomes" id="UP000633263"/>
    </source>
</evidence>
<dbReference type="InterPro" id="IPR036249">
    <property type="entry name" value="Thioredoxin-like_sf"/>
</dbReference>
<evidence type="ECO:0000313" key="10">
    <source>
        <dbReference type="EMBL" id="GGI89559.1"/>
    </source>
</evidence>
<keyword evidence="6 7" id="KW-0676">Redox-active center</keyword>
<evidence type="ECO:0000256" key="7">
    <source>
        <dbReference type="RuleBase" id="RU364038"/>
    </source>
</evidence>
<keyword evidence="3 7" id="KW-0732">Signal</keyword>